<keyword evidence="1" id="KW-0560">Oxidoreductase</keyword>
<feature type="domain" description="FAD dependent oxidoreductase" evidence="3">
    <location>
        <begin position="87"/>
        <end position="447"/>
    </location>
</feature>
<evidence type="ECO:0000313" key="4">
    <source>
        <dbReference type="EMBL" id="KLV11621.1"/>
    </source>
</evidence>
<evidence type="ECO:0000256" key="1">
    <source>
        <dbReference type="ARBA" id="ARBA00023002"/>
    </source>
</evidence>
<gene>
    <name evidence="4" type="ORF">ABT57_02525</name>
</gene>
<proteinExistence type="predicted"/>
<keyword evidence="5" id="KW-1185">Reference proteome</keyword>
<feature type="region of interest" description="Disordered" evidence="2">
    <location>
        <begin position="1"/>
        <end position="58"/>
    </location>
</feature>
<dbReference type="GO" id="GO:0005737">
    <property type="term" value="C:cytoplasm"/>
    <property type="evidence" value="ECO:0007669"/>
    <property type="project" value="TreeGrafter"/>
</dbReference>
<sequence length="499" mass="55357">MSVLADKQEQDVDVNVSSSAAANRQEATPDGNDKQATPARDQYDPAYDPLVAANPGQGRDYAPTYWVGTAGEPPADDGPITSDVDVDVVIIGSGFTGLTAAIFLAEQYGIKATVLEANRASWGCSTRNGGQAQCASGRLKRSQWIQRWGVDTAIKMHEECLDGMATFKSLIQDIDCDPQPGGHLYVAHRPRVMPQLEKEAKLLRETFNYDAQILDADTVKKQFVGDQEACGAMHEPEGIGIHPGKLAFGYLKKARALGATVHPASPVIGWETKNGVHHLRTPGGIVRARAVGVATGGYTSQGLHRELKNRLLPILSNSMVTRPLTDAEIDACQFRTNQVITDTRVLRHYYRLLPDNRVQIGTRSAITGRAAPNQKYEDMLKADLTRKFPALEGIQVDYSWWGWVDVSHDMMPRIYQPNPKESIYYAMGYGGNGVMYSAQAGKRLAQWIAGDAQQLDLPIFQSRLPFPNVREMVESEAFAPFRRFGQRFLYRWYHLKDEM</sequence>
<evidence type="ECO:0000259" key="3">
    <source>
        <dbReference type="Pfam" id="PF01266"/>
    </source>
</evidence>
<dbReference type="Gene3D" id="3.50.50.60">
    <property type="entry name" value="FAD/NAD(P)-binding domain"/>
    <property type="match status" value="1"/>
</dbReference>
<feature type="compositionally biased region" description="Polar residues" evidence="2">
    <location>
        <begin position="15"/>
        <end position="26"/>
    </location>
</feature>
<dbReference type="Pfam" id="PF01266">
    <property type="entry name" value="DAO"/>
    <property type="match status" value="1"/>
</dbReference>
<dbReference type="Gene3D" id="3.30.9.10">
    <property type="entry name" value="D-Amino Acid Oxidase, subunit A, domain 2"/>
    <property type="match status" value="1"/>
</dbReference>
<organism evidence="4 5">
    <name type="scientific">Photobacterium ganghwense</name>
    <dbReference type="NCBI Taxonomy" id="320778"/>
    <lineage>
        <taxon>Bacteria</taxon>
        <taxon>Pseudomonadati</taxon>
        <taxon>Pseudomonadota</taxon>
        <taxon>Gammaproteobacteria</taxon>
        <taxon>Vibrionales</taxon>
        <taxon>Vibrionaceae</taxon>
        <taxon>Photobacterium</taxon>
    </lineage>
</organism>
<dbReference type="PANTHER" id="PTHR13847:SF281">
    <property type="entry name" value="FAD DEPENDENT OXIDOREDUCTASE DOMAIN-CONTAINING PROTEIN"/>
    <property type="match status" value="1"/>
</dbReference>
<dbReference type="STRING" id="320778.ABT57_02525"/>
<evidence type="ECO:0000256" key="2">
    <source>
        <dbReference type="SAM" id="MobiDB-lite"/>
    </source>
</evidence>
<dbReference type="OrthoDB" id="311718at2"/>
<protein>
    <submittedName>
        <fullName evidence="4">FAD-dependent oxidoreductase</fullName>
    </submittedName>
</protein>
<accession>A0A0J1HJ84</accession>
<evidence type="ECO:0000313" key="5">
    <source>
        <dbReference type="Proteomes" id="UP000035909"/>
    </source>
</evidence>
<feature type="compositionally biased region" description="Basic and acidic residues" evidence="2">
    <location>
        <begin position="1"/>
        <end position="10"/>
    </location>
</feature>
<dbReference type="AlphaFoldDB" id="A0A0J1HJ84"/>
<dbReference type="InterPro" id="IPR036188">
    <property type="entry name" value="FAD/NAD-bd_sf"/>
</dbReference>
<dbReference type="SUPFAM" id="SSF51905">
    <property type="entry name" value="FAD/NAD(P)-binding domain"/>
    <property type="match status" value="1"/>
</dbReference>
<dbReference type="PANTHER" id="PTHR13847">
    <property type="entry name" value="SARCOSINE DEHYDROGENASE-RELATED"/>
    <property type="match status" value="1"/>
</dbReference>
<name>A0A0J1HJ84_9GAMM</name>
<dbReference type="Proteomes" id="UP000035909">
    <property type="component" value="Unassembled WGS sequence"/>
</dbReference>
<comment type="caution">
    <text evidence="4">The sequence shown here is derived from an EMBL/GenBank/DDBJ whole genome shotgun (WGS) entry which is preliminary data.</text>
</comment>
<dbReference type="RefSeq" id="WP_047883580.1">
    <property type="nucleotide sequence ID" value="NZ_CP071325.1"/>
</dbReference>
<dbReference type="PATRIC" id="fig|320778.3.peg.543"/>
<reference evidence="4 5" key="1">
    <citation type="submission" date="2015-05" db="EMBL/GenBank/DDBJ databases">
        <title>Photobacterium galathea sp. nov.</title>
        <authorList>
            <person name="Machado H."/>
            <person name="Gram L."/>
        </authorList>
    </citation>
    <scope>NUCLEOTIDE SEQUENCE [LARGE SCALE GENOMIC DNA]</scope>
    <source>
        <strain evidence="4 5">DSM 22954</strain>
    </source>
</reference>
<dbReference type="EMBL" id="LDOU01000002">
    <property type="protein sequence ID" value="KLV11621.1"/>
    <property type="molecule type" value="Genomic_DNA"/>
</dbReference>
<dbReference type="InterPro" id="IPR006076">
    <property type="entry name" value="FAD-dep_OxRdtase"/>
</dbReference>
<dbReference type="GO" id="GO:0016491">
    <property type="term" value="F:oxidoreductase activity"/>
    <property type="evidence" value="ECO:0007669"/>
    <property type="project" value="UniProtKB-KW"/>
</dbReference>